<accession>A0ABQ0C8X3</accession>
<dbReference type="RefSeq" id="WP_420905028.1">
    <property type="nucleotide sequence ID" value="NZ_BAAFGK010000004.1"/>
</dbReference>
<dbReference type="Pfam" id="PF18998">
    <property type="entry name" value="Flg_new_2"/>
    <property type="match status" value="1"/>
</dbReference>
<feature type="chain" id="PRO_5045903771" description="Cadherin domain-containing protein" evidence="1">
    <location>
        <begin position="26"/>
        <end position="612"/>
    </location>
</feature>
<dbReference type="Gene3D" id="2.40.360.20">
    <property type="match status" value="1"/>
</dbReference>
<dbReference type="InterPro" id="IPR015919">
    <property type="entry name" value="Cadherin-like_sf"/>
</dbReference>
<reference evidence="3 4" key="2">
    <citation type="submission" date="2024-09" db="EMBL/GenBank/DDBJ databases">
        <title>Draft genome sequence of Candidatus Magnetaquicoccaceae bacterium FCR-1.</title>
        <authorList>
            <person name="Shimoshige H."/>
            <person name="Shimamura S."/>
            <person name="Taoka A."/>
            <person name="Kobayashi H."/>
            <person name="Maekawa T."/>
        </authorList>
    </citation>
    <scope>NUCLEOTIDE SEQUENCE [LARGE SCALE GENOMIC DNA]</scope>
    <source>
        <strain evidence="3 4">FCR-1</strain>
    </source>
</reference>
<protein>
    <recommendedName>
        <fullName evidence="2">Cadherin domain-containing protein</fullName>
    </recommendedName>
</protein>
<dbReference type="Pfam" id="PF17963">
    <property type="entry name" value="Big_9"/>
    <property type="match status" value="1"/>
</dbReference>
<dbReference type="InterPro" id="IPR013783">
    <property type="entry name" value="Ig-like_fold"/>
</dbReference>
<evidence type="ECO:0000313" key="3">
    <source>
        <dbReference type="EMBL" id="GAB0057332.1"/>
    </source>
</evidence>
<sequence>MLKYLIKFCLILSLIYLGPIKTGNAATPTSFNIDDFIALNVGNKWTYNSYDSTTGNSTSTFTVTGTEYINGYKATVVKDDDNNKDYYYRSSSGLYLIKESYSGYSIIYSPPVKYATSNVTTGSTYSSSGTVSFTLTGYESFALNYSSSVYIAGFETVTVQAGTFQAAKVQLSTKLSGWVNGNYIDVTESGNTWFVGGLGEIRSIVDATLYLNNQLTANESVSSELTTSNLPLNNTMTVATTGNGSVSSVPAGITCQTDCTENYSAGTYVTLTAAPASDSVFNGWSGACTGSGTCSVFMTAAKSVTANFKLINSPPTATNGSISTNEDTVYNGTLLATDLDNNGLTYSIVSQPIKGVVLITNTTTGAFTYTPNLNANGSDSFSFKTSDGKLDSNTATIAITIKPVNDPPIVSGSPATTALHKLLYSFTPVASDVDVDTLTFSILNKPVWANFHTKTGSLSGIPKITDNGIYKNIIISVNDGSKTVSLQAFTLEVPSFNLDIDGNGRYDALTDGLLILRYLNGMRDEALIKGAVDFSGTRTTATAIQSYLTGGLALLDIDGSGGTPDYKTDGLLIIRYLFGFRGDAMINGAIGATATRTSSEQIVNYINALIDF</sequence>
<evidence type="ECO:0000256" key="1">
    <source>
        <dbReference type="SAM" id="SignalP"/>
    </source>
</evidence>
<dbReference type="Pfam" id="PF05345">
    <property type="entry name" value="He_PIG"/>
    <property type="match status" value="1"/>
</dbReference>
<dbReference type="Gene3D" id="2.60.40.3440">
    <property type="match status" value="1"/>
</dbReference>
<dbReference type="PROSITE" id="PS50268">
    <property type="entry name" value="CADHERIN_2"/>
    <property type="match status" value="1"/>
</dbReference>
<name>A0ABQ0C8X3_9PROT</name>
<dbReference type="CDD" id="cd11304">
    <property type="entry name" value="Cadherin_repeat"/>
    <property type="match status" value="1"/>
</dbReference>
<dbReference type="Proteomes" id="UP001628193">
    <property type="component" value="Unassembled WGS sequence"/>
</dbReference>
<feature type="signal peptide" evidence="1">
    <location>
        <begin position="1"/>
        <end position="25"/>
    </location>
</feature>
<dbReference type="Gene3D" id="2.60.40.10">
    <property type="entry name" value="Immunoglobulins"/>
    <property type="match status" value="1"/>
</dbReference>
<gene>
    <name evidence="3" type="ORF">SIID45300_01657</name>
</gene>
<reference evidence="3 4" key="1">
    <citation type="submission" date="2024-05" db="EMBL/GenBank/DDBJ databases">
        <authorList>
            <consortium name="Candidatus Magnetaquicoccaceae bacterium FCR-1 genome sequencing consortium"/>
            <person name="Shimoshige H."/>
            <person name="Shimamura S."/>
            <person name="Taoka A."/>
            <person name="Kobayashi H."/>
            <person name="Maekawa T."/>
        </authorList>
    </citation>
    <scope>NUCLEOTIDE SEQUENCE [LARGE SCALE GENOMIC DNA]</scope>
    <source>
        <strain evidence="3 4">FCR-1</strain>
    </source>
</reference>
<evidence type="ECO:0000313" key="4">
    <source>
        <dbReference type="Proteomes" id="UP001628193"/>
    </source>
</evidence>
<comment type="caution">
    <text evidence="3">The sequence shown here is derived from an EMBL/GenBank/DDBJ whole genome shotgun (WGS) entry which is preliminary data.</text>
</comment>
<proteinExistence type="predicted"/>
<organism evidence="3 4">
    <name type="scientific">Candidatus Magnetaquiglobus chichijimensis</name>
    <dbReference type="NCBI Taxonomy" id="3141448"/>
    <lineage>
        <taxon>Bacteria</taxon>
        <taxon>Pseudomonadati</taxon>
        <taxon>Pseudomonadota</taxon>
        <taxon>Magnetococcia</taxon>
        <taxon>Magnetococcales</taxon>
        <taxon>Candidatus Magnetaquicoccaceae</taxon>
        <taxon>Candidatus Magnetaquiglobus</taxon>
    </lineage>
</organism>
<evidence type="ECO:0000259" key="2">
    <source>
        <dbReference type="PROSITE" id="PS50268"/>
    </source>
</evidence>
<dbReference type="InterPro" id="IPR002126">
    <property type="entry name" value="Cadherin-like_dom"/>
</dbReference>
<dbReference type="SUPFAM" id="SSF49313">
    <property type="entry name" value="Cadherin-like"/>
    <property type="match status" value="2"/>
</dbReference>
<feature type="domain" description="Cadherin" evidence="2">
    <location>
        <begin position="316"/>
        <end position="410"/>
    </location>
</feature>
<dbReference type="EMBL" id="BAAFGK010000004">
    <property type="protein sequence ID" value="GAB0057332.1"/>
    <property type="molecule type" value="Genomic_DNA"/>
</dbReference>
<keyword evidence="1" id="KW-0732">Signal</keyword>
<dbReference type="InterPro" id="IPR044060">
    <property type="entry name" value="Bacterial_rp_domain"/>
</dbReference>
<keyword evidence="4" id="KW-1185">Reference proteome</keyword>